<dbReference type="RefSeq" id="XP_014247083.1">
    <property type="nucleotide sequence ID" value="XM_014391597.2"/>
</dbReference>
<evidence type="ECO:0000256" key="17">
    <source>
        <dbReference type="PIRSR" id="PIRSR601508-1"/>
    </source>
</evidence>
<evidence type="ECO:0000259" key="24">
    <source>
        <dbReference type="SMART" id="SM00918"/>
    </source>
</evidence>
<evidence type="ECO:0000256" key="13">
    <source>
        <dbReference type="ARBA" id="ARBA00023286"/>
    </source>
</evidence>
<keyword evidence="10" id="KW-0675">Receptor</keyword>
<accession>A0A8I6RKZ0</accession>
<organism evidence="25 26">
    <name type="scientific">Cimex lectularius</name>
    <name type="common">Bed bug</name>
    <name type="synonym">Acanthia lectularia</name>
    <dbReference type="NCBI Taxonomy" id="79782"/>
    <lineage>
        <taxon>Eukaryota</taxon>
        <taxon>Metazoa</taxon>
        <taxon>Ecdysozoa</taxon>
        <taxon>Arthropoda</taxon>
        <taxon>Hexapoda</taxon>
        <taxon>Insecta</taxon>
        <taxon>Pterygota</taxon>
        <taxon>Neoptera</taxon>
        <taxon>Paraneoptera</taxon>
        <taxon>Hemiptera</taxon>
        <taxon>Heteroptera</taxon>
        <taxon>Panheteroptera</taxon>
        <taxon>Cimicomorpha</taxon>
        <taxon>Cimicidae</taxon>
        <taxon>Cimex</taxon>
    </lineage>
</organism>
<feature type="compositionally biased region" description="Acidic residues" evidence="20">
    <location>
        <begin position="909"/>
        <end position="920"/>
    </location>
</feature>
<keyword evidence="11" id="KW-0325">Glycoprotein</keyword>
<feature type="binding site" evidence="17">
    <location>
        <position position="710"/>
    </location>
    <ligand>
        <name>L-glutamate</name>
        <dbReference type="ChEBI" id="CHEBI:29985"/>
    </ligand>
</feature>
<dbReference type="SUPFAM" id="SSF53822">
    <property type="entry name" value="Periplasmic binding protein-like I"/>
    <property type="match status" value="1"/>
</dbReference>
<dbReference type="InterPro" id="IPR001320">
    <property type="entry name" value="Iontro_rcpt_C"/>
</dbReference>
<feature type="signal peptide" evidence="22">
    <location>
        <begin position="1"/>
        <end position="17"/>
    </location>
</feature>
<keyword evidence="4 21" id="KW-0812">Transmembrane</keyword>
<dbReference type="Pfam" id="PF10613">
    <property type="entry name" value="Lig_chan-Glu_bd"/>
    <property type="match status" value="1"/>
</dbReference>
<dbReference type="FunFam" id="1.10.287.70:FF:000064">
    <property type="entry name" value="Glutamate receptor ionotropic, kainate"/>
    <property type="match status" value="1"/>
</dbReference>
<reference evidence="25" key="1">
    <citation type="submission" date="2022-01" db="UniProtKB">
        <authorList>
            <consortium name="EnsemblMetazoa"/>
        </authorList>
    </citation>
    <scope>IDENTIFICATION</scope>
</reference>
<evidence type="ECO:0000313" key="26">
    <source>
        <dbReference type="Proteomes" id="UP000494040"/>
    </source>
</evidence>
<evidence type="ECO:0000256" key="12">
    <source>
        <dbReference type="ARBA" id="ARBA00023257"/>
    </source>
</evidence>
<feature type="site" description="Crucial to convey clamshell closure to channel opening" evidence="18">
    <location>
        <position position="689"/>
    </location>
</feature>
<dbReference type="Pfam" id="PF00060">
    <property type="entry name" value="Lig_chan"/>
    <property type="match status" value="1"/>
</dbReference>
<evidence type="ECO:0000256" key="5">
    <source>
        <dbReference type="ARBA" id="ARBA00022729"/>
    </source>
</evidence>
<evidence type="ECO:0000256" key="18">
    <source>
        <dbReference type="PIRSR" id="PIRSR601508-2"/>
    </source>
</evidence>
<dbReference type="KEGG" id="clec:106665276"/>
<feature type="compositionally biased region" description="Acidic residues" evidence="20">
    <location>
        <begin position="342"/>
        <end position="351"/>
    </location>
</feature>
<comment type="similarity">
    <text evidence="1">Belongs to the glutamate-gated ion channel (TC 1.A.10.1) family.</text>
</comment>
<evidence type="ECO:0000256" key="19">
    <source>
        <dbReference type="PIRSR" id="PIRSR601508-3"/>
    </source>
</evidence>
<dbReference type="Gene3D" id="3.40.50.2300">
    <property type="match status" value="2"/>
</dbReference>
<feature type="binding site" evidence="17">
    <location>
        <position position="761"/>
    </location>
    <ligand>
        <name>L-glutamate</name>
        <dbReference type="ChEBI" id="CHEBI:29985"/>
    </ligand>
</feature>
<dbReference type="SUPFAM" id="SSF53850">
    <property type="entry name" value="Periplasmic binding protein-like II"/>
    <property type="match status" value="1"/>
</dbReference>
<dbReference type="PRINTS" id="PR00177">
    <property type="entry name" value="NMDARECEPTOR"/>
</dbReference>
<keyword evidence="14" id="KW-0407">Ion channel</keyword>
<feature type="binding site" evidence="17">
    <location>
        <position position="544"/>
    </location>
    <ligand>
        <name>L-glutamate</name>
        <dbReference type="ChEBI" id="CHEBI:29985"/>
    </ligand>
</feature>
<keyword evidence="19" id="KW-1015">Disulfide bond</keyword>
<feature type="chain" id="PRO_5035295138" description="Glutamate receptor 1" evidence="22">
    <location>
        <begin position="18"/>
        <end position="942"/>
    </location>
</feature>
<dbReference type="InterPro" id="IPR001828">
    <property type="entry name" value="ANF_lig-bd_rcpt"/>
</dbReference>
<feature type="binding site" evidence="17">
    <location>
        <position position="711"/>
    </location>
    <ligand>
        <name>L-glutamate</name>
        <dbReference type="ChEBI" id="CHEBI:29985"/>
    </ligand>
</feature>
<dbReference type="GO" id="GO:0004970">
    <property type="term" value="F:glutamate-gated receptor activity"/>
    <property type="evidence" value="ECO:0007669"/>
    <property type="project" value="UniProtKB-ARBA"/>
</dbReference>
<evidence type="ECO:0000256" key="15">
    <source>
        <dbReference type="ARBA" id="ARBA00034104"/>
    </source>
</evidence>
<dbReference type="CDD" id="cd06382">
    <property type="entry name" value="PBP1_iGluR_Kainate"/>
    <property type="match status" value="1"/>
</dbReference>
<name>A0A8I6RKZ0_CIMLE</name>
<dbReference type="EnsemblMetazoa" id="XM_014391597.2">
    <property type="protein sequence ID" value="XP_014247083.1"/>
    <property type="gene ID" value="LOC106665276"/>
</dbReference>
<evidence type="ECO:0000256" key="3">
    <source>
        <dbReference type="ARBA" id="ARBA00022475"/>
    </source>
</evidence>
<evidence type="ECO:0000256" key="4">
    <source>
        <dbReference type="ARBA" id="ARBA00022692"/>
    </source>
</evidence>
<dbReference type="Proteomes" id="UP000494040">
    <property type="component" value="Unassembled WGS sequence"/>
</dbReference>
<dbReference type="OrthoDB" id="5984008at2759"/>
<evidence type="ECO:0000259" key="23">
    <source>
        <dbReference type="SMART" id="SM00079"/>
    </source>
</evidence>
<evidence type="ECO:0000256" key="14">
    <source>
        <dbReference type="ARBA" id="ARBA00023303"/>
    </source>
</evidence>
<evidence type="ECO:0000256" key="6">
    <source>
        <dbReference type="ARBA" id="ARBA00022989"/>
    </source>
</evidence>
<feature type="site" description="Interaction with the cone snail toxin Con-ikot-ikot" evidence="18">
    <location>
        <position position="807"/>
    </location>
</feature>
<evidence type="ECO:0000256" key="20">
    <source>
        <dbReference type="SAM" id="MobiDB-lite"/>
    </source>
</evidence>
<evidence type="ECO:0000256" key="10">
    <source>
        <dbReference type="ARBA" id="ARBA00023170"/>
    </source>
</evidence>
<keyword evidence="3" id="KW-1003">Cell membrane</keyword>
<feature type="domain" description="Ionotropic glutamate receptor L-glutamate and glycine-binding" evidence="24">
    <location>
        <begin position="465"/>
        <end position="528"/>
    </location>
</feature>
<dbReference type="InterPro" id="IPR015683">
    <property type="entry name" value="Ionotropic_Glu_rcpt"/>
</dbReference>
<dbReference type="AlphaFoldDB" id="A0A8I6RKZ0"/>
<protein>
    <recommendedName>
        <fullName evidence="16">Glutamate receptor 1</fullName>
    </recommendedName>
</protein>
<evidence type="ECO:0000256" key="22">
    <source>
        <dbReference type="SAM" id="SignalP"/>
    </source>
</evidence>
<dbReference type="FunFam" id="3.40.190.10:FF:000061">
    <property type="entry name" value="Glutamate receptor, ionotropic kainate"/>
    <property type="match status" value="1"/>
</dbReference>
<dbReference type="PANTHER" id="PTHR18966">
    <property type="entry name" value="IONOTROPIC GLUTAMATE RECEPTOR"/>
    <property type="match status" value="1"/>
</dbReference>
<dbReference type="Gene3D" id="3.40.190.10">
    <property type="entry name" value="Periplasmic binding protein-like II"/>
    <property type="match status" value="1"/>
</dbReference>
<dbReference type="FunFam" id="3.40.190.10:FF:000178">
    <property type="entry name" value="Glutamate receptor subunit"/>
    <property type="match status" value="1"/>
</dbReference>
<feature type="binding site" evidence="17">
    <location>
        <position position="539"/>
    </location>
    <ligand>
        <name>L-glutamate</name>
        <dbReference type="ChEBI" id="CHEBI:29985"/>
    </ligand>
</feature>
<evidence type="ECO:0000256" key="1">
    <source>
        <dbReference type="ARBA" id="ARBA00008685"/>
    </source>
</evidence>
<evidence type="ECO:0000256" key="21">
    <source>
        <dbReference type="SAM" id="Phobius"/>
    </source>
</evidence>
<keyword evidence="12" id="KW-0628">Postsynaptic cell membrane</keyword>
<feature type="transmembrane region" description="Helical" evidence="21">
    <location>
        <begin position="584"/>
        <end position="603"/>
    </location>
</feature>
<feature type="site" description="Interaction with the cone snail toxin Con-ikot-ikot" evidence="18">
    <location>
        <position position="716"/>
    </location>
</feature>
<evidence type="ECO:0000256" key="9">
    <source>
        <dbReference type="ARBA" id="ARBA00023136"/>
    </source>
</evidence>
<dbReference type="SMART" id="SM00079">
    <property type="entry name" value="PBPe"/>
    <property type="match status" value="1"/>
</dbReference>
<keyword evidence="5 22" id="KW-0732">Signal</keyword>
<evidence type="ECO:0000256" key="11">
    <source>
        <dbReference type="ARBA" id="ARBA00023180"/>
    </source>
</evidence>
<evidence type="ECO:0000256" key="16">
    <source>
        <dbReference type="ARBA" id="ARBA00072754"/>
    </source>
</evidence>
<dbReference type="InterPro" id="IPR001508">
    <property type="entry name" value="Iono_Glu_rcpt_met"/>
</dbReference>
<comment type="subcellular location">
    <subcellularLocation>
        <location evidence="15">Postsynaptic cell membrane</location>
        <topology evidence="15">Multi-pass membrane protein</topology>
    </subcellularLocation>
</comment>
<dbReference type="Gene3D" id="1.10.287.70">
    <property type="match status" value="1"/>
</dbReference>
<dbReference type="InterPro" id="IPR028082">
    <property type="entry name" value="Peripla_BP_I"/>
</dbReference>
<dbReference type="CDD" id="cd13714">
    <property type="entry name" value="PBP2_iGluR_Kainate"/>
    <property type="match status" value="1"/>
</dbReference>
<keyword evidence="26" id="KW-1185">Reference proteome</keyword>
<sequence length="942" mass="106519">MFILFAILCTQLVLNGGHEMPFVAFFLPNQLEQEISFKLSAEILNKDTDLAGMEIIPKIEHMVGFDSFNMSKSVCRLMGEGIAGLIGPQSLETASILHAISNKFHLPLIQTHWDIISGPETFSEATVNIYPDPDLIAKGLIAIVEDMDWGSYTIIYEKEEALIRLQGILKAHNKGLTAEGHVPFTAWQLEGDDYRPILKEIEQSTETHIILDCSTDKIIDILEQAKQVNMMGDYHSYVLTALDAHTIDFGDFKAGKTNITTLRLVDPGRAKVQNAVQDLKYYDKMGFFSKLSPDNVPTEVALLYDSLSLLAYALKQLRDEIKNGMTGDNNEDVENLRRNNDKDEDEDEEGELGIVEDGGDDETLIDFTDAIDCKSDNFKKYGKRLGEIIKNTEMEGMTGKIKFDEKGRRIFATVDITELTKSRQIGSWNPEDGISYTRTKSQMESDMFQSLSNKTFIVVSRLGEPYLRIANDSLEGNDRFEGYSKDLIAEIANELNFKFQFVLTPDREYGSFNKETKQWNGLIRELRERRADLAICDLTITYERRSAVDFTMPFMTLGISILFSKPTKQPPNLFSFLSPLSLDVWIYMATSFLGVSLLLYFLARCAPDQWENPHPCNNDPTELECAFSLHNCLWFSIGSLMAQGCDILPKAISTRTVAGMWWFFVLIMISSYTANLAAFLTMERMDEQIKSVEDLAKQSKIKYGVLNGGSSMNFFKNSNDTLYQKMWSVMDSTRPSVFTKSNDEGVERVLKGKRAYAFFMESTSIEYQMEKHCELTQVGRLLDSKGYGIAMPFNSPYRTAISGAVLKMQESGKLLQLKTKWWQHGKAECETEEGGGDSAELGIDNVGGVFLVLIVGCAVAFFVAILEFLWNIRKVAVQEKISLKHAFMAEFKFAINCSESTKPVRHTAEDDDSKDDDDEEKSLKPRKVSYITDDYNEEEDKD</sequence>
<feature type="disulfide bond" evidence="19">
    <location>
        <begin position="773"/>
        <end position="829"/>
    </location>
</feature>
<feature type="region of interest" description="Disordered" evidence="20">
    <location>
        <begin position="902"/>
        <end position="942"/>
    </location>
</feature>
<keyword evidence="9 21" id="KW-0472">Membrane</keyword>
<dbReference type="GeneID" id="106665276"/>
<feature type="region of interest" description="Disordered" evidence="20">
    <location>
        <begin position="323"/>
        <end position="351"/>
    </location>
</feature>
<feature type="transmembrane region" description="Helical" evidence="21">
    <location>
        <begin position="849"/>
        <end position="870"/>
    </location>
</feature>
<keyword evidence="13" id="KW-1071">Ligand-gated ion channel</keyword>
<keyword evidence="8" id="KW-0406">Ion transport</keyword>
<evidence type="ECO:0000256" key="7">
    <source>
        <dbReference type="ARBA" id="ARBA00023018"/>
    </source>
</evidence>
<evidence type="ECO:0000256" key="8">
    <source>
        <dbReference type="ARBA" id="ARBA00023065"/>
    </source>
</evidence>
<evidence type="ECO:0000256" key="2">
    <source>
        <dbReference type="ARBA" id="ARBA00022448"/>
    </source>
</evidence>
<keyword evidence="7" id="KW-0770">Synapse</keyword>
<dbReference type="InterPro" id="IPR019594">
    <property type="entry name" value="Glu/Gly-bd"/>
</dbReference>
<keyword evidence="2" id="KW-0813">Transport</keyword>
<proteinExistence type="inferred from homology"/>
<dbReference type="SMART" id="SM00918">
    <property type="entry name" value="Lig_chan-Glu_bd"/>
    <property type="match status" value="1"/>
</dbReference>
<feature type="transmembrane region" description="Helical" evidence="21">
    <location>
        <begin position="660"/>
        <end position="680"/>
    </location>
</feature>
<evidence type="ECO:0000313" key="25">
    <source>
        <dbReference type="EnsemblMetazoa" id="XP_014247083.1"/>
    </source>
</evidence>
<dbReference type="GO" id="GO:0045211">
    <property type="term" value="C:postsynaptic membrane"/>
    <property type="evidence" value="ECO:0007669"/>
    <property type="project" value="UniProtKB-SubCell"/>
</dbReference>
<dbReference type="Pfam" id="PF01094">
    <property type="entry name" value="ANF_receptor"/>
    <property type="match status" value="1"/>
</dbReference>
<dbReference type="GO" id="GO:0008328">
    <property type="term" value="C:ionotropic glutamate receptor complex"/>
    <property type="evidence" value="ECO:0007669"/>
    <property type="project" value="UniProtKB-ARBA"/>
</dbReference>
<feature type="domain" description="Ionotropic glutamate receptor C-terminal" evidence="23">
    <location>
        <begin position="455"/>
        <end position="824"/>
    </location>
</feature>
<keyword evidence="6 21" id="KW-1133">Transmembrane helix</keyword>